<dbReference type="SMART" id="SM00256">
    <property type="entry name" value="FBOX"/>
    <property type="match status" value="1"/>
</dbReference>
<dbReference type="Pfam" id="PF07734">
    <property type="entry name" value="FBA_1"/>
    <property type="match status" value="1"/>
</dbReference>
<name>A0A251VJ94_HELAN</name>
<protein>
    <submittedName>
        <fullName evidence="2">Putative F-box domain-containing protein</fullName>
    </submittedName>
</protein>
<evidence type="ECO:0000259" key="1">
    <source>
        <dbReference type="PROSITE" id="PS50181"/>
    </source>
</evidence>
<dbReference type="EMBL" id="CM007891">
    <property type="protein sequence ID" value="OTG35349.1"/>
    <property type="molecule type" value="Genomic_DNA"/>
</dbReference>
<feature type="domain" description="F-box" evidence="1">
    <location>
        <begin position="1"/>
        <end position="44"/>
    </location>
</feature>
<dbReference type="CDD" id="cd22157">
    <property type="entry name" value="F-box_AtFBW1-like"/>
    <property type="match status" value="1"/>
</dbReference>
<evidence type="ECO:0000313" key="3">
    <source>
        <dbReference type="Proteomes" id="UP000215914"/>
    </source>
</evidence>
<dbReference type="InterPro" id="IPR036047">
    <property type="entry name" value="F-box-like_dom_sf"/>
</dbReference>
<dbReference type="SUPFAM" id="SSF81383">
    <property type="entry name" value="F-box domain"/>
    <property type="match status" value="1"/>
</dbReference>
<keyword evidence="3" id="KW-1185">Reference proteome</keyword>
<dbReference type="NCBIfam" id="TIGR01640">
    <property type="entry name" value="F_box_assoc_1"/>
    <property type="match status" value="1"/>
</dbReference>
<dbReference type="InterPro" id="IPR017451">
    <property type="entry name" value="F-box-assoc_interact_dom"/>
</dbReference>
<dbReference type="InterPro" id="IPR006527">
    <property type="entry name" value="F-box-assoc_dom_typ1"/>
</dbReference>
<dbReference type="PROSITE" id="PS50181">
    <property type="entry name" value="FBOX"/>
    <property type="match status" value="1"/>
</dbReference>
<evidence type="ECO:0000313" key="2">
    <source>
        <dbReference type="EMBL" id="OTG35349.1"/>
    </source>
</evidence>
<dbReference type="InParanoid" id="A0A251VJ94"/>
<sequence length="401" mass="45340">MSSVPLEIQEEIMKRLPVRSLLQFRSLSKAWKSLIDSSDFITHYYASNQLQHLLVRYLDPVDSKHKFVSIVDDDTFPQQKVPLAIPMLVDMYHSYRIIGISHGLLCLYGHDAVGSYMAVVWNPSVRKSVGVVVPNVPDMSQDIYEVALGFWACGETSDLKIVKITYIDIWTEMDSIPESMPDTIPIPSQVEVFTLSTGAWRSPYSTTNLPRKSLQFDNYSQVVIDGSLYWLAMDCCTGEELLTCNLIISFDMISEEFKQVSLPHSLAHRIYLGDLHLSKLRNSLVVLQQDVVWIMEDAVQNSFTKLYAIRIPDQSVRTTVVGFRKTGEPVIEYVATMVGDSSSSNLFNNVEISGMLSFYVYAYTETLLLLDQPDSTIYNQGKRYILQGLGNMHPDTGKVQG</sequence>
<dbReference type="Gene3D" id="1.20.1280.50">
    <property type="match status" value="1"/>
</dbReference>
<gene>
    <name evidence="2" type="ORF">HannXRQ_Chr02g0055841</name>
</gene>
<proteinExistence type="predicted"/>
<reference evidence="3" key="1">
    <citation type="journal article" date="2017" name="Nature">
        <title>The sunflower genome provides insights into oil metabolism, flowering and Asterid evolution.</title>
        <authorList>
            <person name="Badouin H."/>
            <person name="Gouzy J."/>
            <person name="Grassa C.J."/>
            <person name="Murat F."/>
            <person name="Staton S.E."/>
            <person name="Cottret L."/>
            <person name="Lelandais-Briere C."/>
            <person name="Owens G.L."/>
            <person name="Carrere S."/>
            <person name="Mayjonade B."/>
            <person name="Legrand L."/>
            <person name="Gill N."/>
            <person name="Kane N.C."/>
            <person name="Bowers J.E."/>
            <person name="Hubner S."/>
            <person name="Bellec A."/>
            <person name="Berard A."/>
            <person name="Berges H."/>
            <person name="Blanchet N."/>
            <person name="Boniface M.C."/>
            <person name="Brunel D."/>
            <person name="Catrice O."/>
            <person name="Chaidir N."/>
            <person name="Claudel C."/>
            <person name="Donnadieu C."/>
            <person name="Faraut T."/>
            <person name="Fievet G."/>
            <person name="Helmstetter N."/>
            <person name="King M."/>
            <person name="Knapp S.J."/>
            <person name="Lai Z."/>
            <person name="Le Paslier M.C."/>
            <person name="Lippi Y."/>
            <person name="Lorenzon L."/>
            <person name="Mandel J.R."/>
            <person name="Marage G."/>
            <person name="Marchand G."/>
            <person name="Marquand E."/>
            <person name="Bret-Mestries E."/>
            <person name="Morien E."/>
            <person name="Nambeesan S."/>
            <person name="Nguyen T."/>
            <person name="Pegot-Espagnet P."/>
            <person name="Pouilly N."/>
            <person name="Raftis F."/>
            <person name="Sallet E."/>
            <person name="Schiex T."/>
            <person name="Thomas J."/>
            <person name="Vandecasteele C."/>
            <person name="Vares D."/>
            <person name="Vear F."/>
            <person name="Vautrin S."/>
            <person name="Crespi M."/>
            <person name="Mangin B."/>
            <person name="Burke J.M."/>
            <person name="Salse J."/>
            <person name="Munos S."/>
            <person name="Vincourt P."/>
            <person name="Rieseberg L.H."/>
            <person name="Langlade N.B."/>
        </authorList>
    </citation>
    <scope>NUCLEOTIDE SEQUENCE [LARGE SCALE GENOMIC DNA]</scope>
    <source>
        <strain evidence="3">cv. SF193</strain>
    </source>
</reference>
<dbReference type="FunCoup" id="A0A251VJ94">
    <property type="interactions" value="103"/>
</dbReference>
<accession>A0A251VJ94</accession>
<dbReference type="PANTHER" id="PTHR31672:SF10">
    <property type="entry name" value="F-BOX DOMAIN-CONTAINING PROTEIN"/>
    <property type="match status" value="1"/>
</dbReference>
<dbReference type="InterPro" id="IPR001810">
    <property type="entry name" value="F-box_dom"/>
</dbReference>
<dbReference type="PANTHER" id="PTHR31672">
    <property type="entry name" value="BNACNNG10540D PROTEIN"/>
    <property type="match status" value="1"/>
</dbReference>
<dbReference type="AlphaFoldDB" id="A0A251VJ94"/>
<dbReference type="Pfam" id="PF00646">
    <property type="entry name" value="F-box"/>
    <property type="match status" value="1"/>
</dbReference>
<organism evidence="2 3">
    <name type="scientific">Helianthus annuus</name>
    <name type="common">Common sunflower</name>
    <dbReference type="NCBI Taxonomy" id="4232"/>
    <lineage>
        <taxon>Eukaryota</taxon>
        <taxon>Viridiplantae</taxon>
        <taxon>Streptophyta</taxon>
        <taxon>Embryophyta</taxon>
        <taxon>Tracheophyta</taxon>
        <taxon>Spermatophyta</taxon>
        <taxon>Magnoliopsida</taxon>
        <taxon>eudicotyledons</taxon>
        <taxon>Gunneridae</taxon>
        <taxon>Pentapetalae</taxon>
        <taxon>asterids</taxon>
        <taxon>campanulids</taxon>
        <taxon>Asterales</taxon>
        <taxon>Asteraceae</taxon>
        <taxon>Asteroideae</taxon>
        <taxon>Heliantheae alliance</taxon>
        <taxon>Heliantheae</taxon>
        <taxon>Helianthus</taxon>
    </lineage>
</organism>
<dbReference type="Proteomes" id="UP000215914">
    <property type="component" value="Chromosome 2"/>
</dbReference>
<dbReference type="OrthoDB" id="1021254at2759"/>
<dbReference type="InterPro" id="IPR050796">
    <property type="entry name" value="SCF_F-box_component"/>
</dbReference>